<sequence length="162" mass="17116">MPYEYKVVPAPSRGLKGGGKGEDRFAHALASAMNEQSALGWEYLRAEALPAEERRGLLRRASVETRYLLVFRRARDAAAQARGPELAPVAPAALDAPRQEPPAPQAETTSPSVRPPSAALAAAQRQAAAARRSEPATAHPAPKVDPEGSAVPAEAPAARRDD</sequence>
<proteinExistence type="predicted"/>
<name>A0A318T5D0_9RHOB</name>
<dbReference type="RefSeq" id="WP_220032336.1">
    <property type="nucleotide sequence ID" value="NZ_QJTE01000004.1"/>
</dbReference>
<comment type="caution">
    <text evidence="2">The sequence shown here is derived from an EMBL/GenBank/DDBJ whole genome shotgun (WGS) entry which is preliminary data.</text>
</comment>
<keyword evidence="3" id="KW-1185">Reference proteome</keyword>
<feature type="compositionally biased region" description="Low complexity" evidence="1">
    <location>
        <begin position="105"/>
        <end position="138"/>
    </location>
</feature>
<evidence type="ECO:0000256" key="1">
    <source>
        <dbReference type="SAM" id="MobiDB-lite"/>
    </source>
</evidence>
<evidence type="ECO:0000313" key="3">
    <source>
        <dbReference type="Proteomes" id="UP000248311"/>
    </source>
</evidence>
<evidence type="ECO:0000313" key="2">
    <source>
        <dbReference type="EMBL" id="PYE82501.1"/>
    </source>
</evidence>
<dbReference type="Proteomes" id="UP000248311">
    <property type="component" value="Unassembled WGS sequence"/>
</dbReference>
<accession>A0A318T5D0</accession>
<reference evidence="2 3" key="1">
    <citation type="submission" date="2018-06" db="EMBL/GenBank/DDBJ databases">
        <title>Genomic Encyclopedia of Type Strains, Phase III (KMG-III): the genomes of soil and plant-associated and newly described type strains.</title>
        <authorList>
            <person name="Whitman W."/>
        </authorList>
    </citation>
    <scope>NUCLEOTIDE SEQUENCE [LARGE SCALE GENOMIC DNA]</scope>
    <source>
        <strain evidence="2 3">CECT 9025</strain>
    </source>
</reference>
<feature type="compositionally biased region" description="Low complexity" evidence="1">
    <location>
        <begin position="79"/>
        <end position="96"/>
    </location>
</feature>
<protein>
    <submittedName>
        <fullName evidence="2">Uncharacterized protein DUF4177</fullName>
    </submittedName>
</protein>
<organism evidence="2 3">
    <name type="scientific">Pseudoroseicyclus aestuarii</name>
    <dbReference type="NCBI Taxonomy" id="1795041"/>
    <lineage>
        <taxon>Bacteria</taxon>
        <taxon>Pseudomonadati</taxon>
        <taxon>Pseudomonadota</taxon>
        <taxon>Alphaproteobacteria</taxon>
        <taxon>Rhodobacterales</taxon>
        <taxon>Paracoccaceae</taxon>
        <taxon>Pseudoroseicyclus</taxon>
    </lineage>
</organism>
<gene>
    <name evidence="2" type="ORF">DFP88_104258</name>
</gene>
<dbReference type="EMBL" id="QJTE01000004">
    <property type="protein sequence ID" value="PYE82501.1"/>
    <property type="molecule type" value="Genomic_DNA"/>
</dbReference>
<feature type="region of interest" description="Disordered" evidence="1">
    <location>
        <begin position="79"/>
        <end position="162"/>
    </location>
</feature>
<dbReference type="AlphaFoldDB" id="A0A318T5D0"/>